<organism evidence="1">
    <name type="scientific">Arundo donax</name>
    <name type="common">Giant reed</name>
    <name type="synonym">Donax arundinaceus</name>
    <dbReference type="NCBI Taxonomy" id="35708"/>
    <lineage>
        <taxon>Eukaryota</taxon>
        <taxon>Viridiplantae</taxon>
        <taxon>Streptophyta</taxon>
        <taxon>Embryophyta</taxon>
        <taxon>Tracheophyta</taxon>
        <taxon>Spermatophyta</taxon>
        <taxon>Magnoliopsida</taxon>
        <taxon>Liliopsida</taxon>
        <taxon>Poales</taxon>
        <taxon>Poaceae</taxon>
        <taxon>PACMAD clade</taxon>
        <taxon>Arundinoideae</taxon>
        <taxon>Arundineae</taxon>
        <taxon>Arundo</taxon>
    </lineage>
</organism>
<protein>
    <submittedName>
        <fullName evidence="1">Uncharacterized protein</fullName>
    </submittedName>
</protein>
<accession>A0A0A9CI99</accession>
<dbReference type="EMBL" id="GBRH01226638">
    <property type="protein sequence ID" value="JAD71257.1"/>
    <property type="molecule type" value="Transcribed_RNA"/>
</dbReference>
<sequence>MDPAVRTTTRSQWIPASSWRWGIDESCRAMILVSRRIDGSCGAWESPNPHRIPILP</sequence>
<dbReference type="AlphaFoldDB" id="A0A0A9CI99"/>
<evidence type="ECO:0000313" key="1">
    <source>
        <dbReference type="EMBL" id="JAD71257.1"/>
    </source>
</evidence>
<name>A0A0A9CI99_ARUDO</name>
<reference evidence="1" key="2">
    <citation type="journal article" date="2015" name="Data Brief">
        <title>Shoot transcriptome of the giant reed, Arundo donax.</title>
        <authorList>
            <person name="Barrero R.A."/>
            <person name="Guerrero F.D."/>
            <person name="Moolhuijzen P."/>
            <person name="Goolsby J.A."/>
            <person name="Tidwell J."/>
            <person name="Bellgard S.E."/>
            <person name="Bellgard M.I."/>
        </authorList>
    </citation>
    <scope>NUCLEOTIDE SEQUENCE</scope>
    <source>
        <tissue evidence="1">Shoot tissue taken approximately 20 cm above the soil surface</tissue>
    </source>
</reference>
<reference evidence="1" key="1">
    <citation type="submission" date="2014-09" db="EMBL/GenBank/DDBJ databases">
        <authorList>
            <person name="Magalhaes I.L.F."/>
            <person name="Oliveira U."/>
            <person name="Santos F.R."/>
            <person name="Vidigal T.H.D.A."/>
            <person name="Brescovit A.D."/>
            <person name="Santos A.J."/>
        </authorList>
    </citation>
    <scope>NUCLEOTIDE SEQUENCE</scope>
    <source>
        <tissue evidence="1">Shoot tissue taken approximately 20 cm above the soil surface</tissue>
    </source>
</reference>
<proteinExistence type="predicted"/>